<reference evidence="3" key="1">
    <citation type="submission" date="2022-11" db="UniProtKB">
        <authorList>
            <consortium name="WormBaseParasite"/>
        </authorList>
    </citation>
    <scope>IDENTIFICATION</scope>
</reference>
<dbReference type="WBParaSite" id="PSU_v2.g13236.t1">
    <property type="protein sequence ID" value="PSU_v2.g13236.t1"/>
    <property type="gene ID" value="PSU_v2.g13236"/>
</dbReference>
<feature type="transmembrane region" description="Helical" evidence="1">
    <location>
        <begin position="108"/>
        <end position="128"/>
    </location>
</feature>
<dbReference type="Proteomes" id="UP000887577">
    <property type="component" value="Unplaced"/>
</dbReference>
<evidence type="ECO:0000256" key="1">
    <source>
        <dbReference type="SAM" id="Phobius"/>
    </source>
</evidence>
<organism evidence="2 3">
    <name type="scientific">Panagrolaimus superbus</name>
    <dbReference type="NCBI Taxonomy" id="310955"/>
    <lineage>
        <taxon>Eukaryota</taxon>
        <taxon>Metazoa</taxon>
        <taxon>Ecdysozoa</taxon>
        <taxon>Nematoda</taxon>
        <taxon>Chromadorea</taxon>
        <taxon>Rhabditida</taxon>
        <taxon>Tylenchina</taxon>
        <taxon>Panagrolaimomorpha</taxon>
        <taxon>Panagrolaimoidea</taxon>
        <taxon>Panagrolaimidae</taxon>
        <taxon>Panagrolaimus</taxon>
    </lineage>
</organism>
<protein>
    <submittedName>
        <fullName evidence="3">Uncharacterized protein</fullName>
    </submittedName>
</protein>
<accession>A0A914Y1X6</accession>
<evidence type="ECO:0000313" key="3">
    <source>
        <dbReference type="WBParaSite" id="PSU_v2.g13236.t1"/>
    </source>
</evidence>
<proteinExistence type="predicted"/>
<keyword evidence="1" id="KW-1133">Transmembrane helix</keyword>
<keyword evidence="2" id="KW-1185">Reference proteome</keyword>
<dbReference type="AlphaFoldDB" id="A0A914Y1X6"/>
<evidence type="ECO:0000313" key="2">
    <source>
        <dbReference type="Proteomes" id="UP000887577"/>
    </source>
</evidence>
<name>A0A914Y1X6_9BILA</name>
<sequence>MKISDDFADNEEYDKLLDCENPKFLVLGSQLSDVRLKKLKDRFKAQKTKVMFCTYEDCLKKSASHYLSRFIRAKDWRWNFKLSDSTNPKEGSLGFPRRRKTNNFLLRPWFYIPVITAVMFAIIFSLLLSNSPTELSDDYYNEITKVSKNDKEIYGLIIAAEENIRLSIHGAQTKEILGVINRNKNEFVLNFEEIFEHPKFKAIILQLQELSDGILYYNAIKLKLAIMNLSHAFTNEDPLIYESILAGVNISLNYGEYIRFVMMYPGNFYEIKELQYTNFGYKGDIASDVPESLNIGDVNPEMLRHQVIGHNNPAKIILYSRFSGTAIMQTFRDLVLKDDFERVTVIEEDYRNFETKYVLEKIRWVFDRTYTKFRIAPGANKKYIIGVKCGEKEYPLIGCERDEALPCKKSMIVPKSPLQYFSRQYGSGGNIYERFKFSPDFHAYKFDIEVDVDNQGNTSSTSGAFLALPKFATILDESFSSKKIPVIALYGDLSFIYIFNEIFGYKTLEAWNGDFGKELYISFDEKKPKFFEKATKIFQSTCSSVVHDVIKVMSTSIDDMDSLYPTFGYNLTTDSNNEILYEFNSSSGTKKASPIVLMSSLLKEHVKVIKRETGENIKKLLFYLFDELDDASKNRVKKGLKESCKRLDIDCGFIKTLSTNFLHV</sequence>
<keyword evidence="1" id="KW-0812">Transmembrane</keyword>
<keyword evidence="1" id="KW-0472">Membrane</keyword>